<accession>A0A4Y2U6S1</accession>
<proteinExistence type="predicted"/>
<evidence type="ECO:0000313" key="1">
    <source>
        <dbReference type="EMBL" id="GBO08498.1"/>
    </source>
</evidence>
<evidence type="ECO:0000313" key="2">
    <source>
        <dbReference type="Proteomes" id="UP000499080"/>
    </source>
</evidence>
<sequence length="129" mass="13846">MRYLFSTGCRKRERCHQHYHIIIVLWPTHHNPRMGGDVYGDAGVPHCIVVVVGVDAPGLASGGGGGRRGISVDGGVAVADTVRDLHARWQDVTLSHGSEVTGGHVWVAGTQALLAVKSGFPEKMREKLT</sequence>
<dbReference type="EMBL" id="BGPR01034221">
    <property type="protein sequence ID" value="GBO08498.1"/>
    <property type="molecule type" value="Genomic_DNA"/>
</dbReference>
<organism evidence="1 2">
    <name type="scientific">Araneus ventricosus</name>
    <name type="common">Orbweaver spider</name>
    <name type="synonym">Epeira ventricosa</name>
    <dbReference type="NCBI Taxonomy" id="182803"/>
    <lineage>
        <taxon>Eukaryota</taxon>
        <taxon>Metazoa</taxon>
        <taxon>Ecdysozoa</taxon>
        <taxon>Arthropoda</taxon>
        <taxon>Chelicerata</taxon>
        <taxon>Arachnida</taxon>
        <taxon>Araneae</taxon>
        <taxon>Araneomorphae</taxon>
        <taxon>Entelegynae</taxon>
        <taxon>Araneoidea</taxon>
        <taxon>Araneidae</taxon>
        <taxon>Araneus</taxon>
    </lineage>
</organism>
<comment type="caution">
    <text evidence="1">The sequence shown here is derived from an EMBL/GenBank/DDBJ whole genome shotgun (WGS) entry which is preliminary data.</text>
</comment>
<dbReference type="Proteomes" id="UP000499080">
    <property type="component" value="Unassembled WGS sequence"/>
</dbReference>
<gene>
    <name evidence="1" type="ORF">AVEN_268570_1</name>
</gene>
<name>A0A4Y2U6S1_ARAVE</name>
<dbReference type="AlphaFoldDB" id="A0A4Y2U6S1"/>
<protein>
    <submittedName>
        <fullName evidence="1">Uncharacterized protein</fullName>
    </submittedName>
</protein>
<keyword evidence="2" id="KW-1185">Reference proteome</keyword>
<reference evidence="1 2" key="1">
    <citation type="journal article" date="2019" name="Sci. Rep.">
        <title>Orb-weaving spider Araneus ventricosus genome elucidates the spidroin gene catalogue.</title>
        <authorList>
            <person name="Kono N."/>
            <person name="Nakamura H."/>
            <person name="Ohtoshi R."/>
            <person name="Moran D.A.P."/>
            <person name="Shinohara A."/>
            <person name="Yoshida Y."/>
            <person name="Fujiwara M."/>
            <person name="Mori M."/>
            <person name="Tomita M."/>
            <person name="Arakawa K."/>
        </authorList>
    </citation>
    <scope>NUCLEOTIDE SEQUENCE [LARGE SCALE GENOMIC DNA]</scope>
</reference>